<dbReference type="AlphaFoldDB" id="A0A0V1F2J3"/>
<keyword evidence="1" id="KW-0812">Transmembrane</keyword>
<feature type="non-terminal residue" evidence="2">
    <location>
        <position position="1"/>
    </location>
</feature>
<evidence type="ECO:0000313" key="3">
    <source>
        <dbReference type="Proteomes" id="UP000055024"/>
    </source>
</evidence>
<feature type="non-terminal residue" evidence="2">
    <location>
        <position position="66"/>
    </location>
</feature>
<keyword evidence="1" id="KW-0472">Membrane</keyword>
<gene>
    <name evidence="2" type="ORF">T11_18551</name>
</gene>
<sequence>SKFNKRTACSNTLLSYQIRLSNPVDFGISIFIIFRIVFCRITVQRYRTLNAVLGYALALRGGGSGA</sequence>
<feature type="transmembrane region" description="Helical" evidence="1">
    <location>
        <begin position="20"/>
        <end position="38"/>
    </location>
</feature>
<proteinExistence type="predicted"/>
<name>A0A0V1F2J3_9BILA</name>
<evidence type="ECO:0000313" key="2">
    <source>
        <dbReference type="EMBL" id="KRY79395.1"/>
    </source>
</evidence>
<keyword evidence="1" id="KW-1133">Transmembrane helix</keyword>
<dbReference type="EMBL" id="JYDP01007111">
    <property type="protein sequence ID" value="KRY79395.1"/>
    <property type="molecule type" value="Genomic_DNA"/>
</dbReference>
<comment type="caution">
    <text evidence="2">The sequence shown here is derived from an EMBL/GenBank/DDBJ whole genome shotgun (WGS) entry which is preliminary data.</text>
</comment>
<keyword evidence="3" id="KW-1185">Reference proteome</keyword>
<dbReference type="Proteomes" id="UP000055024">
    <property type="component" value="Unassembled WGS sequence"/>
</dbReference>
<accession>A0A0V1F2J3</accession>
<evidence type="ECO:0000256" key="1">
    <source>
        <dbReference type="SAM" id="Phobius"/>
    </source>
</evidence>
<protein>
    <submittedName>
        <fullName evidence="2">Uncharacterized protein</fullName>
    </submittedName>
</protein>
<reference evidence="2 3" key="1">
    <citation type="submission" date="2015-01" db="EMBL/GenBank/DDBJ databases">
        <title>Evolution of Trichinella species and genotypes.</title>
        <authorList>
            <person name="Korhonen P.K."/>
            <person name="Edoardo P."/>
            <person name="Giuseppe L.R."/>
            <person name="Gasser R.B."/>
        </authorList>
    </citation>
    <scope>NUCLEOTIDE SEQUENCE [LARGE SCALE GENOMIC DNA]</scope>
    <source>
        <strain evidence="2">ISS1029</strain>
    </source>
</reference>
<organism evidence="2 3">
    <name type="scientific">Trichinella zimbabwensis</name>
    <dbReference type="NCBI Taxonomy" id="268475"/>
    <lineage>
        <taxon>Eukaryota</taxon>
        <taxon>Metazoa</taxon>
        <taxon>Ecdysozoa</taxon>
        <taxon>Nematoda</taxon>
        <taxon>Enoplea</taxon>
        <taxon>Dorylaimia</taxon>
        <taxon>Trichinellida</taxon>
        <taxon>Trichinellidae</taxon>
        <taxon>Trichinella</taxon>
    </lineage>
</organism>